<gene>
    <name evidence="2" type="ORF">Tci_170332</name>
</gene>
<feature type="region of interest" description="Disordered" evidence="1">
    <location>
        <begin position="69"/>
        <end position="99"/>
    </location>
</feature>
<dbReference type="EMBL" id="BKCJ010040952">
    <property type="protein sequence ID" value="GEV98355.1"/>
    <property type="molecule type" value="Genomic_DNA"/>
</dbReference>
<accession>A0A699GS33</accession>
<dbReference type="AlphaFoldDB" id="A0A699GS33"/>
<organism evidence="2">
    <name type="scientific">Tanacetum cinerariifolium</name>
    <name type="common">Dalmatian daisy</name>
    <name type="synonym">Chrysanthemum cinerariifolium</name>
    <dbReference type="NCBI Taxonomy" id="118510"/>
    <lineage>
        <taxon>Eukaryota</taxon>
        <taxon>Viridiplantae</taxon>
        <taxon>Streptophyta</taxon>
        <taxon>Embryophyta</taxon>
        <taxon>Tracheophyta</taxon>
        <taxon>Spermatophyta</taxon>
        <taxon>Magnoliopsida</taxon>
        <taxon>eudicotyledons</taxon>
        <taxon>Gunneridae</taxon>
        <taxon>Pentapetalae</taxon>
        <taxon>asterids</taxon>
        <taxon>campanulids</taxon>
        <taxon>Asterales</taxon>
        <taxon>Asteraceae</taxon>
        <taxon>Asteroideae</taxon>
        <taxon>Anthemideae</taxon>
        <taxon>Anthemidinae</taxon>
        <taxon>Tanacetum</taxon>
    </lineage>
</organism>
<protein>
    <submittedName>
        <fullName evidence="2">Uncharacterized protein</fullName>
    </submittedName>
</protein>
<sequence length="861" mass="97177">MKVIITEDSIRSDLCFNDAEGTVCLLNEEIFEGLARIGAKTTAWNEFSSTMASVIICLVNNQKFNFSKRKQRKEAKTSHDKPEDEDHFPTPSSDPLLSGEDSSILTELMVFCTSLQEQRKSRSGGLERLKRFGSVRRVKSLMKKDGLGAQEDASKQGRMIEKIDQNAEIALDDETQERTNDDEMFGVDDRAGKEVVMDSAADLVTTVKDSAASTTDVTKDEITMAQALAALKSVKPKVMVQEQEMSTTIPTAATIVTTAVPTPRAKAERLQAREREEFSDVQKARLQMSTYLRHVGGYKQSHLKGSSFDEIKELFDKGMRKKQKVDKNVEPAIDDSEELRKCIEMIPNDKDEVLIKATPISSRSPTIIDYKIHKEGMKTYFKIIRADGNSQVYQTFEKCLRNREDLEVLWAIVKDIFKKEKPVDDMDNILFRTLKTMFEHHVEDTIWNYQQGLAKVIHHSEVFGYILLMKIKILIKKLEDSEDEYQVYGRIVRIKSIQEVTVVQSFARRFYCWSQSRLLLQLSSGSCWNMVVGSACFAIRSRGVKCSSCGTLYTRDCGCLKGNVEDKILVPKPPKNCARCTRCGYLVDGLNCQGCALLQQELEENIVTHSPDFQNTSEPSNASTNVINAPREPYVIKQDNGSFVDKIIFDLNRAPDSPNQFHCFHCKDVLRDGEACKRCTCIKCGSCLGKGLCYICGHNQNSLNASPSISKTSSQSPPNINHCCYECGDPLDGIFCKRCTCKSCGKDAHIGYNFQSKVLVISNLEPWNNQTIDELPQTLPIFQPTFHSEAESPFTLDSTPIYVDESPNFFNPPPQPPVYPCEFCGDDAYYGHYCTPQAPFIYPEPCYNQDFNFPQNFQNVP</sequence>
<feature type="compositionally biased region" description="Polar residues" evidence="1">
    <location>
        <begin position="90"/>
        <end position="99"/>
    </location>
</feature>
<feature type="compositionally biased region" description="Basic and acidic residues" evidence="1">
    <location>
        <begin position="74"/>
        <end position="88"/>
    </location>
</feature>
<name>A0A699GS33_TANCI</name>
<evidence type="ECO:0000256" key="1">
    <source>
        <dbReference type="SAM" id="MobiDB-lite"/>
    </source>
</evidence>
<comment type="caution">
    <text evidence="2">The sequence shown here is derived from an EMBL/GenBank/DDBJ whole genome shotgun (WGS) entry which is preliminary data.</text>
</comment>
<proteinExistence type="predicted"/>
<evidence type="ECO:0000313" key="2">
    <source>
        <dbReference type="EMBL" id="GEV98355.1"/>
    </source>
</evidence>
<reference evidence="2" key="1">
    <citation type="journal article" date="2019" name="Sci. Rep.">
        <title>Draft genome of Tanacetum cinerariifolium, the natural source of mosquito coil.</title>
        <authorList>
            <person name="Yamashiro T."/>
            <person name="Shiraishi A."/>
            <person name="Satake H."/>
            <person name="Nakayama K."/>
        </authorList>
    </citation>
    <scope>NUCLEOTIDE SEQUENCE</scope>
</reference>